<feature type="region of interest" description="Disordered" evidence="1">
    <location>
        <begin position="1"/>
        <end position="66"/>
    </location>
</feature>
<comment type="caution">
    <text evidence="2">The sequence shown here is derived from an EMBL/GenBank/DDBJ whole genome shotgun (WGS) entry which is preliminary data.</text>
</comment>
<dbReference type="Proteomes" id="UP000521872">
    <property type="component" value="Unassembled WGS sequence"/>
</dbReference>
<accession>A0A8H4R3P3</accession>
<gene>
    <name evidence="2" type="ORF">D9613_012569</name>
</gene>
<protein>
    <submittedName>
        <fullName evidence="2">Uncharacterized protein</fullName>
    </submittedName>
</protein>
<dbReference type="AlphaFoldDB" id="A0A8H4R3P3"/>
<evidence type="ECO:0000313" key="2">
    <source>
        <dbReference type="EMBL" id="KAF4621636.1"/>
    </source>
</evidence>
<evidence type="ECO:0000256" key="1">
    <source>
        <dbReference type="SAM" id="MobiDB-lite"/>
    </source>
</evidence>
<reference evidence="2 3" key="1">
    <citation type="submission" date="2019-12" db="EMBL/GenBank/DDBJ databases">
        <authorList>
            <person name="Floudas D."/>
            <person name="Bentzer J."/>
            <person name="Ahren D."/>
            <person name="Johansson T."/>
            <person name="Persson P."/>
            <person name="Tunlid A."/>
        </authorList>
    </citation>
    <scope>NUCLEOTIDE SEQUENCE [LARGE SCALE GENOMIC DNA]</scope>
    <source>
        <strain evidence="2 3">CBS 102.39</strain>
    </source>
</reference>
<evidence type="ECO:0000313" key="3">
    <source>
        <dbReference type="Proteomes" id="UP000521872"/>
    </source>
</evidence>
<organism evidence="2 3">
    <name type="scientific">Agrocybe pediades</name>
    <dbReference type="NCBI Taxonomy" id="84607"/>
    <lineage>
        <taxon>Eukaryota</taxon>
        <taxon>Fungi</taxon>
        <taxon>Dikarya</taxon>
        <taxon>Basidiomycota</taxon>
        <taxon>Agaricomycotina</taxon>
        <taxon>Agaricomycetes</taxon>
        <taxon>Agaricomycetidae</taxon>
        <taxon>Agaricales</taxon>
        <taxon>Agaricineae</taxon>
        <taxon>Strophariaceae</taxon>
        <taxon>Agrocybe</taxon>
    </lineage>
</organism>
<dbReference type="EMBL" id="JAACJL010000006">
    <property type="protein sequence ID" value="KAF4621636.1"/>
    <property type="molecule type" value="Genomic_DNA"/>
</dbReference>
<proteinExistence type="predicted"/>
<sequence length="66" mass="6825">MDNKRPTVHMPNQSGNRSAAPPPGGVFQQPTNQARSPSSPNSPPGGRPSVPATGIRATHTQGKPSE</sequence>
<name>A0A8H4R3P3_9AGAR</name>
<keyword evidence="3" id="KW-1185">Reference proteome</keyword>